<dbReference type="EMBL" id="JAKELL010000001">
    <property type="protein sequence ID" value="KAH9001283.1"/>
    <property type="molecule type" value="Genomic_DNA"/>
</dbReference>
<reference evidence="1" key="1">
    <citation type="submission" date="2022-01" db="EMBL/GenBank/DDBJ databases">
        <title>Comparative genomics reveals a dynamic genome evolution in the ectomycorrhizal milk-cap (Lactarius) mushrooms.</title>
        <authorList>
            <consortium name="DOE Joint Genome Institute"/>
            <person name="Lebreton A."/>
            <person name="Tang N."/>
            <person name="Kuo A."/>
            <person name="LaButti K."/>
            <person name="Drula E."/>
            <person name="Barry K."/>
            <person name="Clum A."/>
            <person name="Lipzen A."/>
            <person name="Mousain D."/>
            <person name="Ng V."/>
            <person name="Wang R."/>
            <person name="Wang X."/>
            <person name="Dai Y."/>
            <person name="Henrissat B."/>
            <person name="Grigoriev I.V."/>
            <person name="Guerin-Laguette A."/>
            <person name="Yu F."/>
            <person name="Martin F.M."/>
        </authorList>
    </citation>
    <scope>NUCLEOTIDE SEQUENCE</scope>
    <source>
        <strain evidence="1">QP</strain>
    </source>
</reference>
<name>A0AAD4LRH5_9AGAM</name>
<dbReference type="AlphaFoldDB" id="A0AAD4LRH5"/>
<sequence length="267" mass="30029">MRQPIILWQNERTLSTDDAGVTILSSVSPPRTYFQPGPYYDEDVDVAGPARCPKPLSHVPSLSYFCIKHLVKIPELVYNYGPARPYRSPEYPGGSDVLRTLPRTPQCNVDLSKVDPRLWAVIVQVYSDLPSDLHIYRTALADKYLPSLQRIPTTEHFSLLTVLEIPGCSHLTDDTIVRLAVIHTLCVLDASNTPLTAQGIRRLSGTLRWGDDGVDFANQRRGPWQLRILSLRNCKQVTDNIYQCLESFMLLAVVGKLCTSSESRLHL</sequence>
<gene>
    <name evidence="1" type="ORF">EDB92DRAFT_1825732</name>
</gene>
<keyword evidence="2" id="KW-1185">Reference proteome</keyword>
<dbReference type="Gene3D" id="3.80.10.10">
    <property type="entry name" value="Ribonuclease Inhibitor"/>
    <property type="match status" value="1"/>
</dbReference>
<accession>A0AAD4LRH5</accession>
<proteinExistence type="predicted"/>
<organism evidence="1 2">
    <name type="scientific">Lactarius akahatsu</name>
    <dbReference type="NCBI Taxonomy" id="416441"/>
    <lineage>
        <taxon>Eukaryota</taxon>
        <taxon>Fungi</taxon>
        <taxon>Dikarya</taxon>
        <taxon>Basidiomycota</taxon>
        <taxon>Agaricomycotina</taxon>
        <taxon>Agaricomycetes</taxon>
        <taxon>Russulales</taxon>
        <taxon>Russulaceae</taxon>
        <taxon>Lactarius</taxon>
    </lineage>
</organism>
<protein>
    <submittedName>
        <fullName evidence="1">Uncharacterized protein</fullName>
    </submittedName>
</protein>
<evidence type="ECO:0000313" key="1">
    <source>
        <dbReference type="EMBL" id="KAH9001283.1"/>
    </source>
</evidence>
<evidence type="ECO:0000313" key="2">
    <source>
        <dbReference type="Proteomes" id="UP001201163"/>
    </source>
</evidence>
<dbReference type="Proteomes" id="UP001201163">
    <property type="component" value="Unassembled WGS sequence"/>
</dbReference>
<dbReference type="InterPro" id="IPR032675">
    <property type="entry name" value="LRR_dom_sf"/>
</dbReference>
<comment type="caution">
    <text evidence="1">The sequence shown here is derived from an EMBL/GenBank/DDBJ whole genome shotgun (WGS) entry which is preliminary data.</text>
</comment>
<dbReference type="SUPFAM" id="SSF52047">
    <property type="entry name" value="RNI-like"/>
    <property type="match status" value="1"/>
</dbReference>